<name>A0A1G5WMF1_9EURY</name>
<evidence type="ECO:0000313" key="2">
    <source>
        <dbReference type="Proteomes" id="UP000323439"/>
    </source>
</evidence>
<organism evidence="1 2">
    <name type="scientific">Methanobrevibacter millerae</name>
    <dbReference type="NCBI Taxonomy" id="230361"/>
    <lineage>
        <taxon>Archaea</taxon>
        <taxon>Methanobacteriati</taxon>
        <taxon>Methanobacteriota</taxon>
        <taxon>Methanomada group</taxon>
        <taxon>Methanobacteria</taxon>
        <taxon>Methanobacteriales</taxon>
        <taxon>Methanobacteriaceae</taxon>
        <taxon>Methanobrevibacter</taxon>
    </lineage>
</organism>
<reference evidence="1 2" key="1">
    <citation type="submission" date="2016-10" db="EMBL/GenBank/DDBJ databases">
        <authorList>
            <person name="Varghese N."/>
            <person name="Submissions S."/>
        </authorList>
    </citation>
    <scope>NUCLEOTIDE SEQUENCE [LARGE SCALE GENOMIC DNA]</scope>
    <source>
        <strain evidence="1 2">DSM 16643</strain>
    </source>
</reference>
<keyword evidence="2" id="KW-1185">Reference proteome</keyword>
<evidence type="ECO:0000313" key="1">
    <source>
        <dbReference type="EMBL" id="SDA59399.1"/>
    </source>
</evidence>
<protein>
    <submittedName>
        <fullName evidence="1">Uncharacterized protein</fullName>
    </submittedName>
</protein>
<accession>A0A1G5WMF1</accession>
<proteinExistence type="predicted"/>
<dbReference type="AlphaFoldDB" id="A0A1G5WMF1"/>
<dbReference type="EMBL" id="FMXB01000011">
    <property type="protein sequence ID" value="SDA59399.1"/>
    <property type="molecule type" value="Genomic_DNA"/>
</dbReference>
<gene>
    <name evidence="1" type="ORF">SAMN02910315_01519</name>
</gene>
<sequence>MEIKKFDGEKYLNICKKKVEDNELFTSDDCGIIDLIPEMKFNRNMSNVIEELCYVIKDGIIPEENRRELTTIINLSIDYYITDKKKRDELTEMLKMDDAFIPEYNRMIRESKKEGKIENIQNIKEEISKNPEITADEIFEILEKKERDLTGK</sequence>
<dbReference type="Proteomes" id="UP000323439">
    <property type="component" value="Unassembled WGS sequence"/>
</dbReference>
<dbReference type="RefSeq" id="WP_149732053.1">
    <property type="nucleotide sequence ID" value="NZ_FMXB01000011.1"/>
</dbReference>